<accession>A0A1R1AX47</accession>
<organism evidence="2 3">
    <name type="scientific">Paenibacillus lautus</name>
    <name type="common">Bacillus lautus</name>
    <dbReference type="NCBI Taxonomy" id="1401"/>
    <lineage>
        <taxon>Bacteria</taxon>
        <taxon>Bacillati</taxon>
        <taxon>Bacillota</taxon>
        <taxon>Bacilli</taxon>
        <taxon>Bacillales</taxon>
        <taxon>Paenibacillaceae</taxon>
        <taxon>Paenibacillus</taxon>
    </lineage>
</organism>
<dbReference type="PANTHER" id="PTHR35525:SF3">
    <property type="entry name" value="BLL6575 PROTEIN"/>
    <property type="match status" value="1"/>
</dbReference>
<evidence type="ECO:0000259" key="1">
    <source>
        <dbReference type="Pfam" id="PF11706"/>
    </source>
</evidence>
<dbReference type="STRING" id="1401.BK123_22850"/>
<dbReference type="RefSeq" id="WP_076324672.1">
    <property type="nucleotide sequence ID" value="NZ_MRTF01000008.1"/>
</dbReference>
<gene>
    <name evidence="2" type="ORF">BK123_22850</name>
</gene>
<dbReference type="Proteomes" id="UP000187074">
    <property type="component" value="Unassembled WGS sequence"/>
</dbReference>
<proteinExistence type="predicted"/>
<feature type="domain" description="Zinc finger CGNR" evidence="1">
    <location>
        <begin position="135"/>
        <end position="178"/>
    </location>
</feature>
<reference evidence="2 3" key="1">
    <citation type="submission" date="2016-11" db="EMBL/GenBank/DDBJ databases">
        <title>Paenibacillus species isolates.</title>
        <authorList>
            <person name="Beno S.M."/>
        </authorList>
    </citation>
    <scope>NUCLEOTIDE SEQUENCE [LARGE SCALE GENOMIC DNA]</scope>
    <source>
        <strain evidence="2 3">FSL F4-0100</strain>
    </source>
</reference>
<dbReference type="Pfam" id="PF11706">
    <property type="entry name" value="zf-CGNR"/>
    <property type="match status" value="1"/>
</dbReference>
<dbReference type="Pfam" id="PF07336">
    <property type="entry name" value="ABATE"/>
    <property type="match status" value="1"/>
</dbReference>
<dbReference type="InterPro" id="IPR010852">
    <property type="entry name" value="ABATE"/>
</dbReference>
<dbReference type="InterPro" id="IPR021005">
    <property type="entry name" value="Znf_CGNR"/>
</dbReference>
<protein>
    <recommendedName>
        <fullName evidence="1">Zinc finger CGNR domain-containing protein</fullName>
    </recommendedName>
</protein>
<dbReference type="OrthoDB" id="123307at2"/>
<evidence type="ECO:0000313" key="3">
    <source>
        <dbReference type="Proteomes" id="UP000187074"/>
    </source>
</evidence>
<evidence type="ECO:0000313" key="2">
    <source>
        <dbReference type="EMBL" id="OME90139.1"/>
    </source>
</evidence>
<dbReference type="PANTHER" id="PTHR35525">
    <property type="entry name" value="BLL6575 PROTEIN"/>
    <property type="match status" value="1"/>
</dbReference>
<dbReference type="AlphaFoldDB" id="A0A1R1AX47"/>
<sequence>MLWDDFINSEWHDWRGSGRSEDRLAREDWLTDFINEYNLPISVPLTPDELGLLRLLRSFLLACVQHIIAGESPSPMEIEELNRWMAAGPVIRHLEIDEDQKFVLAYILQKPGLQEAAAEIAGSFAQAIEQGELSRFRICTNPDCLWVYYDDTRNRSKRYCDDKMCGNLMKVRRFRAKKKQQSSGSES</sequence>
<dbReference type="Gene3D" id="1.10.3300.10">
    <property type="entry name" value="Jann2411-like domain"/>
    <property type="match status" value="1"/>
</dbReference>
<comment type="caution">
    <text evidence="2">The sequence shown here is derived from an EMBL/GenBank/DDBJ whole genome shotgun (WGS) entry which is preliminary data.</text>
</comment>
<name>A0A1R1AX47_PAELA</name>
<dbReference type="SUPFAM" id="SSF160904">
    <property type="entry name" value="Jann2411-like"/>
    <property type="match status" value="1"/>
</dbReference>
<dbReference type="EMBL" id="MRTF01000008">
    <property type="protein sequence ID" value="OME90139.1"/>
    <property type="molecule type" value="Genomic_DNA"/>
</dbReference>
<dbReference type="InterPro" id="IPR023286">
    <property type="entry name" value="ABATE_dom_sf"/>
</dbReference>